<accession>A0AA88AUQ4</accession>
<evidence type="ECO:0000313" key="1">
    <source>
        <dbReference type="EMBL" id="GMN48531.1"/>
    </source>
</evidence>
<protein>
    <submittedName>
        <fullName evidence="1">Uncharacterized protein</fullName>
    </submittedName>
</protein>
<gene>
    <name evidence="1" type="ORF">TIFTF001_017700</name>
</gene>
<evidence type="ECO:0000313" key="2">
    <source>
        <dbReference type="Proteomes" id="UP001187192"/>
    </source>
</evidence>
<organism evidence="1 2">
    <name type="scientific">Ficus carica</name>
    <name type="common">Common fig</name>
    <dbReference type="NCBI Taxonomy" id="3494"/>
    <lineage>
        <taxon>Eukaryota</taxon>
        <taxon>Viridiplantae</taxon>
        <taxon>Streptophyta</taxon>
        <taxon>Embryophyta</taxon>
        <taxon>Tracheophyta</taxon>
        <taxon>Spermatophyta</taxon>
        <taxon>Magnoliopsida</taxon>
        <taxon>eudicotyledons</taxon>
        <taxon>Gunneridae</taxon>
        <taxon>Pentapetalae</taxon>
        <taxon>rosids</taxon>
        <taxon>fabids</taxon>
        <taxon>Rosales</taxon>
        <taxon>Moraceae</taxon>
        <taxon>Ficeae</taxon>
        <taxon>Ficus</taxon>
    </lineage>
</organism>
<dbReference type="AlphaFoldDB" id="A0AA88AUQ4"/>
<reference evidence="1" key="1">
    <citation type="submission" date="2023-07" db="EMBL/GenBank/DDBJ databases">
        <title>draft genome sequence of fig (Ficus carica).</title>
        <authorList>
            <person name="Takahashi T."/>
            <person name="Nishimura K."/>
        </authorList>
    </citation>
    <scope>NUCLEOTIDE SEQUENCE</scope>
</reference>
<sequence>MKACKLILKENYNSRNGAFNKEQLGPIGTRGEQGVEKQLTQGTTGAHGLLLAFAALVEHAKTRSWIGWVRACGGRPGDGENRLRRAGVHTLELATRGGSDCCTASSNGSSLLMDFSF</sequence>
<name>A0AA88AUQ4_FICCA</name>
<dbReference type="Proteomes" id="UP001187192">
    <property type="component" value="Unassembled WGS sequence"/>
</dbReference>
<dbReference type="EMBL" id="BTGU01000028">
    <property type="protein sequence ID" value="GMN48531.1"/>
    <property type="molecule type" value="Genomic_DNA"/>
</dbReference>
<comment type="caution">
    <text evidence="1">The sequence shown here is derived from an EMBL/GenBank/DDBJ whole genome shotgun (WGS) entry which is preliminary data.</text>
</comment>
<keyword evidence="2" id="KW-1185">Reference proteome</keyword>
<proteinExistence type="predicted"/>